<comment type="caution">
    <text evidence="1">The sequence shown here is derived from an EMBL/GenBank/DDBJ whole genome shotgun (WGS) entry which is preliminary data.</text>
</comment>
<evidence type="ECO:0000313" key="2">
    <source>
        <dbReference type="Proteomes" id="UP000616151"/>
    </source>
</evidence>
<gene>
    <name evidence="1" type="ORF">JHL16_00190</name>
</gene>
<name>A0ACC5QWL3_9HYPH</name>
<proteinExistence type="predicted"/>
<protein>
    <submittedName>
        <fullName evidence="1">LysE family translocator</fullName>
    </submittedName>
</protein>
<keyword evidence="2" id="KW-1185">Reference proteome</keyword>
<reference evidence="1" key="1">
    <citation type="submission" date="2021-01" db="EMBL/GenBank/DDBJ databases">
        <authorList>
            <person name="Sun Q."/>
        </authorList>
    </citation>
    <scope>NUCLEOTIDE SEQUENCE</scope>
    <source>
        <strain evidence="1">YIM B02566</strain>
    </source>
</reference>
<evidence type="ECO:0000313" key="1">
    <source>
        <dbReference type="EMBL" id="MBK1864755.1"/>
    </source>
</evidence>
<sequence>MDWQTISAFLLATTILLVTPGPVMAIIVGNTLNGGHVVGLRTVLGIGLGEVLLVGLLGLSFLLSSRFFGDFFPWFSLASAAYLACLAADTVLRATEPAQSEMHRLSSRPFIDGLAITVSNPTALLFYSAFFMPFVQASQSLVSQLGLLALLYVVLSLVFDLACVIFIARLAQKRLRSARFTRLARWCSAAVYLGTSVLALASFLQATMP</sequence>
<dbReference type="Proteomes" id="UP000616151">
    <property type="component" value="Unassembled WGS sequence"/>
</dbReference>
<organism evidence="1 2">
    <name type="scientific">Taklimakanibacter albus</name>
    <dbReference type="NCBI Taxonomy" id="2800327"/>
    <lineage>
        <taxon>Bacteria</taxon>
        <taxon>Pseudomonadati</taxon>
        <taxon>Pseudomonadota</taxon>
        <taxon>Alphaproteobacteria</taxon>
        <taxon>Hyphomicrobiales</taxon>
        <taxon>Aestuariivirgaceae</taxon>
        <taxon>Taklimakanibacter</taxon>
    </lineage>
</organism>
<accession>A0ACC5QWL3</accession>
<dbReference type="EMBL" id="JAENHL010000003">
    <property type="protein sequence ID" value="MBK1864755.1"/>
    <property type="molecule type" value="Genomic_DNA"/>
</dbReference>